<name>A0A6T5ZBG9_9CHLO</name>
<dbReference type="InterPro" id="IPR040007">
    <property type="entry name" value="Tho2"/>
</dbReference>
<evidence type="ECO:0000259" key="6">
    <source>
        <dbReference type="Pfam" id="PF11732"/>
    </source>
</evidence>
<evidence type="ECO:0000256" key="4">
    <source>
        <dbReference type="ARBA" id="ARBA00023242"/>
    </source>
</evidence>
<dbReference type="Pfam" id="PF16134">
    <property type="entry name" value="THOC2_N"/>
    <property type="match status" value="2"/>
</dbReference>
<dbReference type="AlphaFoldDB" id="A0A6T5ZBG9"/>
<dbReference type="GO" id="GO:0003729">
    <property type="term" value="F:mRNA binding"/>
    <property type="evidence" value="ECO:0007669"/>
    <property type="project" value="TreeGrafter"/>
</dbReference>
<dbReference type="GO" id="GO:0006406">
    <property type="term" value="P:mRNA export from nucleus"/>
    <property type="evidence" value="ECO:0007669"/>
    <property type="project" value="InterPro"/>
</dbReference>
<organism evidence="8">
    <name type="scientific">Ostreococcus mediterraneus</name>
    <dbReference type="NCBI Taxonomy" id="1486918"/>
    <lineage>
        <taxon>Eukaryota</taxon>
        <taxon>Viridiplantae</taxon>
        <taxon>Chlorophyta</taxon>
        <taxon>Mamiellophyceae</taxon>
        <taxon>Mamiellales</taxon>
        <taxon>Bathycoccaceae</taxon>
        <taxon>Ostreococcus</taxon>
    </lineage>
</organism>
<evidence type="ECO:0000256" key="3">
    <source>
        <dbReference type="ARBA" id="ARBA00019596"/>
    </source>
</evidence>
<proteinExistence type="inferred from homology"/>
<feature type="domain" description="THO complex subunit 2 N-terminal" evidence="7">
    <location>
        <begin position="48"/>
        <end position="156"/>
    </location>
</feature>
<evidence type="ECO:0000259" key="7">
    <source>
        <dbReference type="Pfam" id="PF16134"/>
    </source>
</evidence>
<evidence type="ECO:0000313" key="9">
    <source>
        <dbReference type="EMBL" id="CAD8813384.1"/>
    </source>
</evidence>
<feature type="domain" description="THO complex subunit 2 N-terminal" evidence="7">
    <location>
        <begin position="296"/>
        <end position="410"/>
    </location>
</feature>
<dbReference type="Pfam" id="PF11732">
    <property type="entry name" value="Thoc2"/>
    <property type="match status" value="1"/>
</dbReference>
<dbReference type="EMBL" id="HBFO01006450">
    <property type="protein sequence ID" value="CAD8813384.1"/>
    <property type="molecule type" value="Transcribed_RNA"/>
</dbReference>
<reference evidence="8" key="1">
    <citation type="submission" date="2021-01" db="EMBL/GenBank/DDBJ databases">
        <authorList>
            <person name="Corre E."/>
            <person name="Pelletier E."/>
            <person name="Niang G."/>
            <person name="Scheremetjew M."/>
            <person name="Finn R."/>
            <person name="Kale V."/>
            <person name="Holt S."/>
            <person name="Cochrane G."/>
            <person name="Meng A."/>
            <person name="Brown T."/>
            <person name="Cohen L."/>
        </authorList>
    </citation>
    <scope>NUCLEOTIDE SEQUENCE</scope>
    <source>
        <strain evidence="8">Clade-D-RCC1621</strain>
    </source>
</reference>
<dbReference type="PANTHER" id="PTHR21597">
    <property type="entry name" value="THO2 PROTEIN"/>
    <property type="match status" value="1"/>
</dbReference>
<dbReference type="GO" id="GO:0006397">
    <property type="term" value="P:mRNA processing"/>
    <property type="evidence" value="ECO:0007669"/>
    <property type="project" value="InterPro"/>
</dbReference>
<gene>
    <name evidence="8" type="ORF">OMED0930_LOCUS4478</name>
    <name evidence="9" type="ORF">OMED0930_LOCUS4479</name>
</gene>
<evidence type="ECO:0000313" key="8">
    <source>
        <dbReference type="EMBL" id="CAD8813383.1"/>
    </source>
</evidence>
<dbReference type="InterPro" id="IPR021726">
    <property type="entry name" value="THO_THOC2_N"/>
</dbReference>
<sequence>MSTYTHSYEDYHAWVLSYAESRGATGATISPNLFSPGRGRIACSKPIEILDGELLERFIGTSGTEWMKKQVRLNTREFYSSTRFGLVLEELEGYSGLIAASLTREYASNYQLYPVQHSFYPLLGTFDFDPVKVYDLNLASDVSTSYQGHAVDMLAAVLERSHAHVAGFRLQRCFDSEACMLKSFANQVGLYLLSGGRVGLAELLAYTDVHSRLDSACSHSLEWISRSHHSLAFLEGTCSHFAGGAVVPILERFTRLGCVVYENVEIRELLRRELKYSVTGIEEGSNIEFVLRVAFLAGPRLMSEPTLCLVLFNLLQNTVGEKVYKLHIEALLSICVLPGMSLIRPNPQLSSHVLNLIKMFSFSARTKIYKHATSSFTQTRYLGTLADRATRATQRILRRLSKENSKHLGRKLGKLMNRYPCTVVRVVLEQVQSYPNMIQVVVESLKYSSTLSLDVLVNYLIVCMSSSKSKIKSDGQHVELWFSSLCSFAGALFKRFKLIDLSATLQYVLNTVKDGQILDLLILKELITQMTGIEVLRDISETQRLLLSAGSHLQMHHASKVIQKRNMTGAARLRRALKTSDSSKDIAFTLLIMIYKCKNNIMMGTSHTQLKFVGQWYDECQSILLQYINFLQFAYSNEEYSALFPSMGTLAHEYGLDNAIIFHLYRPIARQIQRKQLEGIGPSPGEERVWHTLLQDAQTIFPMSVWENVSLEFCMEFWCMDGSDIFLPAVLYEDTIAKCKQDLNVYKAQLQGEMTLQVEHQLLDLSSTIDILTQEYSTLSSIISQNRKQLTTNMSTWIRNSSQSSTALTMLQYFVFPRSKLSYTDAFYASQFMSLMHTSHTPRFSTLQYHDVLFRDFAQLVFSCSESESTHFGIFMLETLRQLSRWRDPTTYALQCAEFDGFSTRTMTSISTQAKFSEFLKISYKWQHRIAKALLLRLSSSDYMELRNVLIVLVVLVDQFPVVSSHGRHLCKHVERIIVKDNRGDVTTVAKRYLSMLKSVQLKWQPDENFSANEHFEETYNT</sequence>
<protein>
    <recommendedName>
        <fullName evidence="3">THO complex subunit 2</fullName>
    </recommendedName>
</protein>
<dbReference type="InterPro" id="IPR032302">
    <property type="entry name" value="THOC2_N"/>
</dbReference>
<accession>A0A6T5ZBG9</accession>
<feature type="domain" description="THO complex subunitTHOC2 C-terminal" evidence="5">
    <location>
        <begin position="706"/>
        <end position="997"/>
    </location>
</feature>
<keyword evidence="4" id="KW-0539">Nucleus</keyword>
<dbReference type="EMBL" id="HBFO01006449">
    <property type="protein sequence ID" value="CAD8813383.1"/>
    <property type="molecule type" value="Transcribed_RNA"/>
</dbReference>
<dbReference type="Pfam" id="PF11262">
    <property type="entry name" value="Tho2"/>
    <property type="match status" value="1"/>
</dbReference>
<dbReference type="PANTHER" id="PTHR21597:SF0">
    <property type="entry name" value="THO COMPLEX SUBUNIT 2"/>
    <property type="match status" value="1"/>
</dbReference>
<evidence type="ECO:0000256" key="2">
    <source>
        <dbReference type="ARBA" id="ARBA00007857"/>
    </source>
</evidence>
<dbReference type="InterPro" id="IPR021418">
    <property type="entry name" value="THO_THOC2_C"/>
</dbReference>
<dbReference type="GO" id="GO:0000445">
    <property type="term" value="C:THO complex part of transcription export complex"/>
    <property type="evidence" value="ECO:0007669"/>
    <property type="project" value="TreeGrafter"/>
</dbReference>
<evidence type="ECO:0000256" key="1">
    <source>
        <dbReference type="ARBA" id="ARBA00004123"/>
    </source>
</evidence>
<comment type="similarity">
    <text evidence="2">Belongs to the THOC2 family.</text>
</comment>
<feature type="domain" description="THO complex subunitTHOC2 N-terminal" evidence="6">
    <location>
        <begin position="412"/>
        <end position="485"/>
    </location>
</feature>
<evidence type="ECO:0000259" key="5">
    <source>
        <dbReference type="Pfam" id="PF11262"/>
    </source>
</evidence>
<comment type="subcellular location">
    <subcellularLocation>
        <location evidence="1">Nucleus</location>
    </subcellularLocation>
</comment>